<accession>A0A9J6RBK7</accession>
<keyword evidence="1" id="KW-1133">Transmembrane helix</keyword>
<feature type="transmembrane region" description="Helical" evidence="1">
    <location>
        <begin position="154"/>
        <end position="175"/>
    </location>
</feature>
<dbReference type="InterPro" id="IPR021359">
    <property type="entry name" value="DUF2812"/>
</dbReference>
<dbReference type="AlphaFoldDB" id="A0A9J6RBK7"/>
<dbReference type="Pfam" id="PF11193">
    <property type="entry name" value="DUF2812"/>
    <property type="match status" value="2"/>
</dbReference>
<proteinExistence type="predicted"/>
<reference evidence="2" key="1">
    <citation type="submission" date="2022-11" db="EMBL/GenBank/DDBJ databases">
        <title>WGS of Natronobacillus azotifigens 24KS-1, an anaerobic diazotrophic haloalkaliphile from soda-rich habitats.</title>
        <authorList>
            <person name="Sorokin D.Y."/>
            <person name="Merkel A.Y."/>
        </authorList>
    </citation>
    <scope>NUCLEOTIDE SEQUENCE</scope>
    <source>
        <strain evidence="2">24KS-1</strain>
    </source>
</reference>
<evidence type="ECO:0000313" key="3">
    <source>
        <dbReference type="Proteomes" id="UP001084197"/>
    </source>
</evidence>
<dbReference type="RefSeq" id="WP_268779686.1">
    <property type="nucleotide sequence ID" value="NZ_JAPRAT010000010.1"/>
</dbReference>
<sequence>MNKKFWKPFWSFHIQRTEHWIEEMAKKGYTLSRFQPKFSRFTFIKETPSHQIFSISFDPSIQHPLPKALQLDGWEVVNKKRKWAVYGNVKQKEDVKTSIVRDNLESRNKKIEIFWWIYFIYIAFSVTSQAMLLLPLYFSSDPVTVTRVESPLWILTYIMFACQIAVTMIGVYSLLTLKKESRRLSEESKQSQFLIDSTSESGRSRERCNKFKFGWTFAPDKLETWLEDKERSGWHLTHIYKRGFTFQFVRSEKKLYAYSVHFDGRVDSNAHSFHSETGWERVFVSEGSWQQWSIWRQAYSEESEKPELNIDPESKQRAAMRVARFHTLMYTPLLLLFGYAFFSFMLPNVLEEGYFSISGIEQFNTTVYPLVMFIFLIYVLRAWAYYFRVRKK</sequence>
<comment type="caution">
    <text evidence="2">The sequence shown here is derived from an EMBL/GenBank/DDBJ whole genome shotgun (WGS) entry which is preliminary data.</text>
</comment>
<feature type="transmembrane region" description="Helical" evidence="1">
    <location>
        <begin position="327"/>
        <end position="346"/>
    </location>
</feature>
<name>A0A9J6RBK7_9BACI</name>
<organism evidence="2 3">
    <name type="scientific">Natronobacillus azotifigens</name>
    <dbReference type="NCBI Taxonomy" id="472978"/>
    <lineage>
        <taxon>Bacteria</taxon>
        <taxon>Bacillati</taxon>
        <taxon>Bacillota</taxon>
        <taxon>Bacilli</taxon>
        <taxon>Bacillales</taxon>
        <taxon>Bacillaceae</taxon>
        <taxon>Natronobacillus</taxon>
    </lineage>
</organism>
<keyword evidence="1" id="KW-0812">Transmembrane</keyword>
<gene>
    <name evidence="2" type="ORF">OWO01_06805</name>
</gene>
<feature type="transmembrane region" description="Helical" evidence="1">
    <location>
        <begin position="366"/>
        <end position="387"/>
    </location>
</feature>
<protein>
    <submittedName>
        <fullName evidence="2">DUF2812 domain-containing protein</fullName>
    </submittedName>
</protein>
<feature type="transmembrane region" description="Helical" evidence="1">
    <location>
        <begin position="113"/>
        <end position="134"/>
    </location>
</feature>
<dbReference type="EMBL" id="JAPRAT010000010">
    <property type="protein sequence ID" value="MCZ0702917.1"/>
    <property type="molecule type" value="Genomic_DNA"/>
</dbReference>
<dbReference type="Proteomes" id="UP001084197">
    <property type="component" value="Unassembled WGS sequence"/>
</dbReference>
<keyword evidence="3" id="KW-1185">Reference proteome</keyword>
<evidence type="ECO:0000256" key="1">
    <source>
        <dbReference type="SAM" id="Phobius"/>
    </source>
</evidence>
<keyword evidence="1" id="KW-0472">Membrane</keyword>
<evidence type="ECO:0000313" key="2">
    <source>
        <dbReference type="EMBL" id="MCZ0702917.1"/>
    </source>
</evidence>